<keyword evidence="3" id="KW-1133">Transmembrane helix</keyword>
<dbReference type="Gene3D" id="2.10.109.10">
    <property type="entry name" value="Umud Fragment, subunit A"/>
    <property type="match status" value="1"/>
</dbReference>
<evidence type="ECO:0000313" key="7">
    <source>
        <dbReference type="EMBL" id="OGZ35304.1"/>
    </source>
</evidence>
<comment type="subcellular location">
    <subcellularLocation>
        <location evidence="1">Membrane</location>
    </subcellularLocation>
</comment>
<evidence type="ECO:0000256" key="5">
    <source>
        <dbReference type="NCBIfam" id="TIGR02228"/>
    </source>
</evidence>
<dbReference type="InterPro" id="IPR019533">
    <property type="entry name" value="Peptidase_S26"/>
</dbReference>
<dbReference type="CDD" id="cd06530">
    <property type="entry name" value="S26_SPase_I"/>
    <property type="match status" value="1"/>
</dbReference>
<dbReference type="GO" id="GO:0016020">
    <property type="term" value="C:membrane"/>
    <property type="evidence" value="ECO:0007669"/>
    <property type="project" value="UniProtKB-SubCell"/>
</dbReference>
<dbReference type="PANTHER" id="PTHR10806">
    <property type="entry name" value="SIGNAL PEPTIDASE COMPLEX CATALYTIC SUBUNIT SEC11"/>
    <property type="match status" value="1"/>
</dbReference>
<dbReference type="EC" id="3.4.21.89" evidence="5"/>
<evidence type="ECO:0000256" key="3">
    <source>
        <dbReference type="ARBA" id="ARBA00022989"/>
    </source>
</evidence>
<keyword evidence="4" id="KW-0472">Membrane</keyword>
<evidence type="ECO:0000313" key="8">
    <source>
        <dbReference type="Proteomes" id="UP000176974"/>
    </source>
</evidence>
<dbReference type="NCBIfam" id="TIGR02228">
    <property type="entry name" value="sigpep_I_arch"/>
    <property type="match status" value="1"/>
</dbReference>
<dbReference type="GO" id="GO:0004252">
    <property type="term" value="F:serine-type endopeptidase activity"/>
    <property type="evidence" value="ECO:0007669"/>
    <property type="project" value="UniProtKB-UniRule"/>
</dbReference>
<dbReference type="SUPFAM" id="SSF51306">
    <property type="entry name" value="LexA/Signal peptidase"/>
    <property type="match status" value="1"/>
</dbReference>
<name>A0A1G2FB48_9BACT</name>
<evidence type="ECO:0000256" key="2">
    <source>
        <dbReference type="ARBA" id="ARBA00022692"/>
    </source>
</evidence>
<sequence>MNAKKLLKNIISFLVYLAVLAGLIYGIPKALVYSLETPHPMASITSGSMWPSLKRGDLVLIKGIKNKKELEVGDIVVYENPRGFTIHRAVALKENILITKGDANNVNDSPVEYEQIIGRAVELKNKPLRLPYLGLISIFVSKYKNS</sequence>
<evidence type="ECO:0000256" key="1">
    <source>
        <dbReference type="ARBA" id="ARBA00004370"/>
    </source>
</evidence>
<dbReference type="PRINTS" id="PR00728">
    <property type="entry name" value="SIGNALPTASE"/>
</dbReference>
<dbReference type="GO" id="GO:0009003">
    <property type="term" value="F:signal peptidase activity"/>
    <property type="evidence" value="ECO:0007669"/>
    <property type="project" value="UniProtKB-EC"/>
</dbReference>
<dbReference type="AlphaFoldDB" id="A0A1G2FB48"/>
<proteinExistence type="predicted"/>
<organism evidence="7 8">
    <name type="scientific">Candidatus Portnoybacteria bacterium RIFCSPHIGHO2_01_FULL_40_12b</name>
    <dbReference type="NCBI Taxonomy" id="1801994"/>
    <lineage>
        <taxon>Bacteria</taxon>
        <taxon>Candidatus Portnoyibacteriota</taxon>
    </lineage>
</organism>
<feature type="domain" description="Peptidase S26" evidence="6">
    <location>
        <begin position="42"/>
        <end position="112"/>
    </location>
</feature>
<evidence type="ECO:0000259" key="6">
    <source>
        <dbReference type="Pfam" id="PF10502"/>
    </source>
</evidence>
<dbReference type="PANTHER" id="PTHR10806:SF6">
    <property type="entry name" value="SIGNAL PEPTIDASE COMPLEX CATALYTIC SUBUNIT SEC11"/>
    <property type="match status" value="1"/>
</dbReference>
<gene>
    <name evidence="7" type="ORF">A2815_02320</name>
</gene>
<dbReference type="Proteomes" id="UP000176974">
    <property type="component" value="Unassembled WGS sequence"/>
</dbReference>
<dbReference type="GO" id="GO:0006465">
    <property type="term" value="P:signal peptide processing"/>
    <property type="evidence" value="ECO:0007669"/>
    <property type="project" value="UniProtKB-UniRule"/>
</dbReference>
<reference evidence="7 8" key="1">
    <citation type="journal article" date="2016" name="Nat. Commun.">
        <title>Thousands of microbial genomes shed light on interconnected biogeochemical processes in an aquifer system.</title>
        <authorList>
            <person name="Anantharaman K."/>
            <person name="Brown C.T."/>
            <person name="Hug L.A."/>
            <person name="Sharon I."/>
            <person name="Castelle C.J."/>
            <person name="Probst A.J."/>
            <person name="Thomas B.C."/>
            <person name="Singh A."/>
            <person name="Wilkins M.J."/>
            <person name="Karaoz U."/>
            <person name="Brodie E.L."/>
            <person name="Williams K.H."/>
            <person name="Hubbard S.S."/>
            <person name="Banfield J.F."/>
        </authorList>
    </citation>
    <scope>NUCLEOTIDE SEQUENCE [LARGE SCALE GENOMIC DNA]</scope>
</reference>
<dbReference type="EMBL" id="MHMY01000012">
    <property type="protein sequence ID" value="OGZ35304.1"/>
    <property type="molecule type" value="Genomic_DNA"/>
</dbReference>
<dbReference type="InterPro" id="IPR001733">
    <property type="entry name" value="Peptidase_S26B"/>
</dbReference>
<accession>A0A1G2FB48</accession>
<dbReference type="InterPro" id="IPR036286">
    <property type="entry name" value="LexA/Signal_pep-like_sf"/>
</dbReference>
<protein>
    <recommendedName>
        <fullName evidence="5">Signal peptidase I</fullName>
        <ecNumber evidence="5">3.4.21.89</ecNumber>
    </recommendedName>
</protein>
<dbReference type="Pfam" id="PF10502">
    <property type="entry name" value="Peptidase_S26"/>
    <property type="match status" value="1"/>
</dbReference>
<evidence type="ECO:0000256" key="4">
    <source>
        <dbReference type="ARBA" id="ARBA00023136"/>
    </source>
</evidence>
<comment type="caution">
    <text evidence="7">The sequence shown here is derived from an EMBL/GenBank/DDBJ whole genome shotgun (WGS) entry which is preliminary data.</text>
</comment>
<keyword evidence="2" id="KW-0812">Transmembrane</keyword>